<dbReference type="EMBL" id="CAJOAZ010022379">
    <property type="protein sequence ID" value="CAF4365237.1"/>
    <property type="molecule type" value="Genomic_DNA"/>
</dbReference>
<feature type="domain" description="Putative collagen-binding" evidence="1">
    <location>
        <begin position="114"/>
        <end position="157"/>
    </location>
</feature>
<protein>
    <recommendedName>
        <fullName evidence="1">Putative collagen-binding domain-containing protein</fullName>
    </recommendedName>
</protein>
<dbReference type="PANTHER" id="PTHR37836:SF2">
    <property type="entry name" value="DUF4038 DOMAIN-CONTAINING PROTEIN"/>
    <property type="match status" value="1"/>
</dbReference>
<feature type="non-terminal residue" evidence="2">
    <location>
        <position position="170"/>
    </location>
</feature>
<dbReference type="PANTHER" id="PTHR37836">
    <property type="entry name" value="LMO1036 PROTEIN"/>
    <property type="match status" value="1"/>
</dbReference>
<gene>
    <name evidence="2" type="ORF">OXD698_LOCUS49536</name>
</gene>
<dbReference type="InterPro" id="IPR024749">
    <property type="entry name" value="Collagen-bd_put"/>
</dbReference>
<sequence>TYGAQGIWWGCYTVEDLSFNCGRGNDTRAWNIAIDFPVGEQMSFMARFWTSFDWWTLSPDENAICWISAPIDTQRPYQKTDGNNRTLVIAYLPLQLNGTVYNGTVRNLSPTGIYTSKWFNPRNGTYSVIDEGWIPSKAGSWNIPTQPTSIDDWVLMIQRINGTNTSPDLI</sequence>
<reference evidence="2" key="1">
    <citation type="submission" date="2021-02" db="EMBL/GenBank/DDBJ databases">
        <authorList>
            <person name="Nowell W R."/>
        </authorList>
    </citation>
    <scope>NUCLEOTIDE SEQUENCE</scope>
</reference>
<evidence type="ECO:0000259" key="1">
    <source>
        <dbReference type="Pfam" id="PF12904"/>
    </source>
</evidence>
<dbReference type="Proteomes" id="UP000663844">
    <property type="component" value="Unassembled WGS sequence"/>
</dbReference>
<name>A0A820M1N1_9BILA</name>
<comment type="caution">
    <text evidence="2">The sequence shown here is derived from an EMBL/GenBank/DDBJ whole genome shotgun (WGS) entry which is preliminary data.</text>
</comment>
<dbReference type="AlphaFoldDB" id="A0A820M1N1"/>
<accession>A0A820M1N1</accession>
<feature type="non-terminal residue" evidence="2">
    <location>
        <position position="1"/>
    </location>
</feature>
<evidence type="ECO:0000313" key="2">
    <source>
        <dbReference type="EMBL" id="CAF4365237.1"/>
    </source>
</evidence>
<evidence type="ECO:0000313" key="3">
    <source>
        <dbReference type="Proteomes" id="UP000663844"/>
    </source>
</evidence>
<proteinExistence type="predicted"/>
<dbReference type="Pfam" id="PF12904">
    <property type="entry name" value="Collagen_bind_2"/>
    <property type="match status" value="1"/>
</dbReference>
<organism evidence="2 3">
    <name type="scientific">Adineta steineri</name>
    <dbReference type="NCBI Taxonomy" id="433720"/>
    <lineage>
        <taxon>Eukaryota</taxon>
        <taxon>Metazoa</taxon>
        <taxon>Spiralia</taxon>
        <taxon>Gnathifera</taxon>
        <taxon>Rotifera</taxon>
        <taxon>Eurotatoria</taxon>
        <taxon>Bdelloidea</taxon>
        <taxon>Adinetida</taxon>
        <taxon>Adinetidae</taxon>
        <taxon>Adineta</taxon>
    </lineage>
</organism>